<evidence type="ECO:0000313" key="1">
    <source>
        <dbReference type="EMBL" id="KPM31537.1"/>
    </source>
</evidence>
<sequence>MYWKSSRNTAQNKPKKTVTFFLNQGNRYLGLNTYYEPRKRIIALTLDQTIITYLYGKKRFKIYLLLRNA</sequence>
<organism evidence="1 2">
    <name type="scientific">Croceitalea dokdonensis DOKDO 023</name>
    <dbReference type="NCBI Taxonomy" id="1300341"/>
    <lineage>
        <taxon>Bacteria</taxon>
        <taxon>Pseudomonadati</taxon>
        <taxon>Bacteroidota</taxon>
        <taxon>Flavobacteriia</taxon>
        <taxon>Flavobacteriales</taxon>
        <taxon>Flavobacteriaceae</taxon>
        <taxon>Croceitalea</taxon>
    </lineage>
</organism>
<dbReference type="Proteomes" id="UP000050280">
    <property type="component" value="Unassembled WGS sequence"/>
</dbReference>
<evidence type="ECO:0000313" key="2">
    <source>
        <dbReference type="Proteomes" id="UP000050280"/>
    </source>
</evidence>
<keyword evidence="2" id="KW-1185">Reference proteome</keyword>
<accession>A0A0P7B0T3</accession>
<name>A0A0P7B0T3_9FLAO</name>
<dbReference type="STRING" id="1300341.I595_2024"/>
<protein>
    <submittedName>
        <fullName evidence="1">Uncharacterized protein</fullName>
    </submittedName>
</protein>
<gene>
    <name evidence="1" type="ORF">I595_2024</name>
</gene>
<comment type="caution">
    <text evidence="1">The sequence shown here is derived from an EMBL/GenBank/DDBJ whole genome shotgun (WGS) entry which is preliminary data.</text>
</comment>
<reference evidence="1 2" key="1">
    <citation type="submission" date="2015-09" db="EMBL/GenBank/DDBJ databases">
        <title>Genome sequence of the marine flavobacterium Croceitalea dokdonensis DOKDO 023 that contains proton- and sodium-pumping rhodopsins.</title>
        <authorList>
            <person name="Kwon S.-K."/>
            <person name="Lee H.K."/>
            <person name="Kwak M.-J."/>
            <person name="Kim J.F."/>
        </authorList>
    </citation>
    <scope>NUCLEOTIDE SEQUENCE [LARGE SCALE GENOMIC DNA]</scope>
    <source>
        <strain evidence="1 2">DOKDO 023</strain>
    </source>
</reference>
<dbReference type="AlphaFoldDB" id="A0A0P7B0T3"/>
<dbReference type="EMBL" id="LDJX01000004">
    <property type="protein sequence ID" value="KPM31537.1"/>
    <property type="molecule type" value="Genomic_DNA"/>
</dbReference>
<proteinExistence type="predicted"/>